<dbReference type="STRING" id="343013.SAMN04489707_102346"/>
<reference evidence="1 2" key="1">
    <citation type="submission" date="2016-10" db="EMBL/GenBank/DDBJ databases">
        <authorList>
            <person name="de Groot N.N."/>
        </authorList>
    </citation>
    <scope>NUCLEOTIDE SEQUENCE [LARGE SCALE GENOMIC DNA]</scope>
    <source>
        <strain evidence="1 2">R-24608</strain>
    </source>
</reference>
<protein>
    <submittedName>
        <fullName evidence="1">Uncharacterized protein</fullName>
    </submittedName>
</protein>
<organism evidence="1 2">
    <name type="scientific">Paenacidovorax caeni</name>
    <dbReference type="NCBI Taxonomy" id="343013"/>
    <lineage>
        <taxon>Bacteria</taxon>
        <taxon>Pseudomonadati</taxon>
        <taxon>Pseudomonadota</taxon>
        <taxon>Betaproteobacteria</taxon>
        <taxon>Burkholderiales</taxon>
        <taxon>Comamonadaceae</taxon>
        <taxon>Paenacidovorax</taxon>
    </lineage>
</organism>
<evidence type="ECO:0000313" key="1">
    <source>
        <dbReference type="EMBL" id="SFU81582.1"/>
    </source>
</evidence>
<gene>
    <name evidence="1" type="ORF">SAMN04489707_102346</name>
</gene>
<keyword evidence="2" id="KW-1185">Reference proteome</keyword>
<name>A0A1I7J8X4_9BURK</name>
<accession>A0A1I7J8X4</accession>
<evidence type="ECO:0000313" key="2">
    <source>
        <dbReference type="Proteomes" id="UP000183656"/>
    </source>
</evidence>
<proteinExistence type="predicted"/>
<sequence length="301" mass="33506">MIVIPPHALAPAHLLACSIPEVDASTGEKPWEARVWAEGEILAVPETQLRYKCLAPTQQPPSVYPQYWQLLGHTNRWEMFRHLSNAASVTASPLTFTLAPMRRFNAFFLRGVDAHHVTVVITVNGAEVRRVEKSLIARRSRTWSDYYFGGQYTEPSVVLHDLPPYSGAQITVTLTRAGGPVRVEQAAVGMSTWLGHAAWTPRNDALNFSNMDRDRWGGITLDPIKSAPTLRVRVVMPKDNAVKYLRVRQQLDAVPALWAALDGDTSDGYAEPLSVFGIYRRMPLDPSNVHEATGDIELESL</sequence>
<dbReference type="EMBL" id="FPBX01000023">
    <property type="protein sequence ID" value="SFU81582.1"/>
    <property type="molecule type" value="Genomic_DNA"/>
</dbReference>
<dbReference type="OrthoDB" id="6992011at2"/>
<dbReference type="Proteomes" id="UP000183656">
    <property type="component" value="Unassembled WGS sequence"/>
</dbReference>
<dbReference type="RefSeq" id="WP_054256431.1">
    <property type="nucleotide sequence ID" value="NZ_CYIG01000018.1"/>
</dbReference>
<dbReference type="AlphaFoldDB" id="A0A1I7J8X4"/>